<keyword evidence="3" id="KW-1185">Reference proteome</keyword>
<proteinExistence type="inferred from homology"/>
<gene>
    <name evidence="2" type="ORF">FTUN_4489</name>
</gene>
<comment type="function">
    <text evidence="1">Could be involved in insertion of integral membrane proteins into the membrane.</text>
</comment>
<name>A0A6M5YSU1_9BACT</name>
<dbReference type="GO" id="GO:0005886">
    <property type="term" value="C:plasma membrane"/>
    <property type="evidence" value="ECO:0007669"/>
    <property type="project" value="UniProtKB-SubCell"/>
</dbReference>
<sequence>MTSLHWLWRGPAIACGAVMILCVRGYQKLVRPVLPPMCRFEPGCSEYFILAVKKHGPVFGCAKGAWRICRCNPWGGSGYDPP</sequence>
<dbReference type="Proteomes" id="UP000503447">
    <property type="component" value="Chromosome"/>
</dbReference>
<dbReference type="RefSeq" id="WP_227254974.1">
    <property type="nucleotide sequence ID" value="NZ_CP053452.2"/>
</dbReference>
<accession>A0A6M5YSU1</accession>
<comment type="similarity">
    <text evidence="1">Belongs to the UPF0161 family.</text>
</comment>
<keyword evidence="1" id="KW-1003">Cell membrane</keyword>
<dbReference type="PANTHER" id="PTHR33383:SF1">
    <property type="entry name" value="MEMBRANE PROTEIN INSERTION EFFICIENCY FACTOR-RELATED"/>
    <property type="match status" value="1"/>
</dbReference>
<protein>
    <recommendedName>
        <fullName evidence="1">Putative membrane protein insertion efficiency factor</fullName>
    </recommendedName>
</protein>
<evidence type="ECO:0000313" key="3">
    <source>
        <dbReference type="Proteomes" id="UP000503447"/>
    </source>
</evidence>
<reference evidence="3" key="1">
    <citation type="submission" date="2020-05" db="EMBL/GenBank/DDBJ databases">
        <title>Frigoriglobus tundricola gen. nov., sp. nov., a psychrotolerant cellulolytic planctomycete of the family Gemmataceae with two divergent copies of 16S rRNA gene.</title>
        <authorList>
            <person name="Kulichevskaya I.S."/>
            <person name="Ivanova A.A."/>
            <person name="Naumoff D.G."/>
            <person name="Beletsky A.V."/>
            <person name="Rijpstra W.I.C."/>
            <person name="Sinninghe Damste J.S."/>
            <person name="Mardanov A.V."/>
            <person name="Ravin N.V."/>
            <person name="Dedysh S.N."/>
        </authorList>
    </citation>
    <scope>NUCLEOTIDE SEQUENCE [LARGE SCALE GENOMIC DNA]</scope>
    <source>
        <strain evidence="3">PL17</strain>
    </source>
</reference>
<dbReference type="EMBL" id="CP053452">
    <property type="protein sequence ID" value="QJW96929.1"/>
    <property type="molecule type" value="Genomic_DNA"/>
</dbReference>
<evidence type="ECO:0000313" key="2">
    <source>
        <dbReference type="EMBL" id="QJW96929.1"/>
    </source>
</evidence>
<dbReference type="NCBIfam" id="TIGR00278">
    <property type="entry name" value="membrane protein insertion efficiency factor YidD"/>
    <property type="match status" value="1"/>
</dbReference>
<dbReference type="Pfam" id="PF01809">
    <property type="entry name" value="YidD"/>
    <property type="match status" value="1"/>
</dbReference>
<dbReference type="KEGG" id="ftj:FTUN_4489"/>
<organism evidence="2 3">
    <name type="scientific">Frigoriglobus tundricola</name>
    <dbReference type="NCBI Taxonomy" id="2774151"/>
    <lineage>
        <taxon>Bacteria</taxon>
        <taxon>Pseudomonadati</taxon>
        <taxon>Planctomycetota</taxon>
        <taxon>Planctomycetia</taxon>
        <taxon>Gemmatales</taxon>
        <taxon>Gemmataceae</taxon>
        <taxon>Frigoriglobus</taxon>
    </lineage>
</organism>
<dbReference type="AlphaFoldDB" id="A0A6M5YSU1"/>
<dbReference type="PANTHER" id="PTHR33383">
    <property type="entry name" value="MEMBRANE PROTEIN INSERTION EFFICIENCY FACTOR-RELATED"/>
    <property type="match status" value="1"/>
</dbReference>
<evidence type="ECO:0000256" key="1">
    <source>
        <dbReference type="HAMAP-Rule" id="MF_00386"/>
    </source>
</evidence>
<dbReference type="HAMAP" id="MF_00386">
    <property type="entry name" value="UPF0161_YidD"/>
    <property type="match status" value="1"/>
</dbReference>
<dbReference type="InterPro" id="IPR002696">
    <property type="entry name" value="Membr_insert_effic_factor_YidD"/>
</dbReference>
<comment type="subcellular location">
    <subcellularLocation>
        <location evidence="1">Cell membrane</location>
        <topology evidence="1">Peripheral membrane protein</topology>
        <orientation evidence="1">Cytoplasmic side</orientation>
    </subcellularLocation>
</comment>
<keyword evidence="1" id="KW-0472">Membrane</keyword>
<dbReference type="SMART" id="SM01234">
    <property type="entry name" value="Haemolytic"/>
    <property type="match status" value="1"/>
</dbReference>